<proteinExistence type="inferred from homology"/>
<sequence>MSELTLSVVLPSYHRLELLPRLVDEYRRQGANQIIIVLDGPHPGWEDVIARSGPVEVVELAVNRGLARARIAGLERVRCDLVLAVDDDVVPEPGLVDRHRAAHAVAQDHVVQGYMPIALPAKRGRDAAPTYLYARDYEIQADAWRRGGSATILKSLWGGNVSLPADLYRRAEAVKPSVRLEYNEDLDLGIRLLELGATAVFDDSARARHHHSRGLRPYLRECEARGGAVHALEQRWGERPAQLTPIVTIPPSYSRVLGAAQRRIAAADSGGLTLASAVVVYRACGAVRLFTLQDGVARFLRRALAMRGYRRALETPTVT</sequence>
<dbReference type="PANTHER" id="PTHR43179">
    <property type="entry name" value="RHAMNOSYLTRANSFERASE WBBL"/>
    <property type="match status" value="1"/>
</dbReference>
<evidence type="ECO:0000256" key="3">
    <source>
        <dbReference type="ARBA" id="ARBA00022676"/>
    </source>
</evidence>
<gene>
    <name evidence="6" type="ORF">KEC57_17665</name>
</gene>
<evidence type="ECO:0000256" key="1">
    <source>
        <dbReference type="ARBA" id="ARBA00004776"/>
    </source>
</evidence>
<evidence type="ECO:0000259" key="5">
    <source>
        <dbReference type="Pfam" id="PF00535"/>
    </source>
</evidence>
<keyword evidence="4 6" id="KW-0808">Transferase</keyword>
<dbReference type="EMBL" id="JAGTTN010000009">
    <property type="protein sequence ID" value="MCC2034019.1"/>
    <property type="molecule type" value="Genomic_DNA"/>
</dbReference>
<accession>A0A9X1S4A1</accession>
<evidence type="ECO:0000256" key="2">
    <source>
        <dbReference type="ARBA" id="ARBA00006739"/>
    </source>
</evidence>
<dbReference type="RefSeq" id="WP_229386021.1">
    <property type="nucleotide sequence ID" value="NZ_JAGTTN010000009.1"/>
</dbReference>
<keyword evidence="7" id="KW-1185">Reference proteome</keyword>
<reference evidence="6" key="1">
    <citation type="submission" date="2021-04" db="EMBL/GenBank/DDBJ databases">
        <title>Microbacterium tenobrionis sp. nov. and Microbacterium allomyrinae sp. nov., isolated from larvae of Tenobrio molitor and Allomyrina dichotoma, respectively.</title>
        <authorList>
            <person name="Lee S.D."/>
        </authorList>
    </citation>
    <scope>NUCLEOTIDE SEQUENCE</scope>
    <source>
        <strain evidence="6">BWT-G7</strain>
    </source>
</reference>
<comment type="similarity">
    <text evidence="2">Belongs to the glycosyltransferase 2 family.</text>
</comment>
<dbReference type="GO" id="GO:0016757">
    <property type="term" value="F:glycosyltransferase activity"/>
    <property type="evidence" value="ECO:0007669"/>
    <property type="project" value="UniProtKB-KW"/>
</dbReference>
<evidence type="ECO:0000256" key="4">
    <source>
        <dbReference type="ARBA" id="ARBA00022679"/>
    </source>
</evidence>
<dbReference type="CDD" id="cd00761">
    <property type="entry name" value="Glyco_tranf_GTA_type"/>
    <property type="match status" value="1"/>
</dbReference>
<protein>
    <submittedName>
        <fullName evidence="6">Glycosyltransferase</fullName>
        <ecNumber evidence="6">2.4.-.-</ecNumber>
    </submittedName>
</protein>
<keyword evidence="3 6" id="KW-0328">Glycosyltransferase</keyword>
<dbReference type="SUPFAM" id="SSF53448">
    <property type="entry name" value="Nucleotide-diphospho-sugar transferases"/>
    <property type="match status" value="1"/>
</dbReference>
<dbReference type="PANTHER" id="PTHR43179:SF12">
    <property type="entry name" value="GALACTOFURANOSYLTRANSFERASE GLFT2"/>
    <property type="match status" value="1"/>
</dbReference>
<dbReference type="AlphaFoldDB" id="A0A9X1S4A1"/>
<comment type="caution">
    <text evidence="6">The sequence shown here is derived from an EMBL/GenBank/DDBJ whole genome shotgun (WGS) entry which is preliminary data.</text>
</comment>
<dbReference type="Pfam" id="PF00535">
    <property type="entry name" value="Glycos_transf_2"/>
    <property type="match status" value="1"/>
</dbReference>
<comment type="pathway">
    <text evidence="1">Cell wall biogenesis; cell wall polysaccharide biosynthesis.</text>
</comment>
<evidence type="ECO:0000313" key="7">
    <source>
        <dbReference type="Proteomes" id="UP001139354"/>
    </source>
</evidence>
<organism evidence="6 7">
    <name type="scientific">Microbacterium allomyrinae</name>
    <dbReference type="NCBI Taxonomy" id="2830666"/>
    <lineage>
        <taxon>Bacteria</taxon>
        <taxon>Bacillati</taxon>
        <taxon>Actinomycetota</taxon>
        <taxon>Actinomycetes</taxon>
        <taxon>Micrococcales</taxon>
        <taxon>Microbacteriaceae</taxon>
        <taxon>Microbacterium</taxon>
    </lineage>
</organism>
<feature type="domain" description="Glycosyltransferase 2-like" evidence="5">
    <location>
        <begin position="7"/>
        <end position="105"/>
    </location>
</feature>
<dbReference type="Gene3D" id="3.90.550.10">
    <property type="entry name" value="Spore Coat Polysaccharide Biosynthesis Protein SpsA, Chain A"/>
    <property type="match status" value="1"/>
</dbReference>
<evidence type="ECO:0000313" key="6">
    <source>
        <dbReference type="EMBL" id="MCC2034019.1"/>
    </source>
</evidence>
<name>A0A9X1S4A1_9MICO</name>
<dbReference type="EC" id="2.4.-.-" evidence="6"/>
<dbReference type="InterPro" id="IPR029044">
    <property type="entry name" value="Nucleotide-diphossugar_trans"/>
</dbReference>
<dbReference type="Proteomes" id="UP001139354">
    <property type="component" value="Unassembled WGS sequence"/>
</dbReference>
<dbReference type="InterPro" id="IPR001173">
    <property type="entry name" value="Glyco_trans_2-like"/>
</dbReference>